<gene>
    <name evidence="2" type="primary">kfoC</name>
    <name evidence="2" type="ORF">NCTC11370_00176</name>
</gene>
<accession>A0A377G6J5</accession>
<dbReference type="GeneID" id="93291229"/>
<dbReference type="Gene3D" id="3.90.550.10">
    <property type="entry name" value="Spore Coat Polysaccharide Biosynthesis Protein SpsA, Chain A"/>
    <property type="match status" value="1"/>
</dbReference>
<keyword evidence="3" id="KW-1185">Reference proteome</keyword>
<evidence type="ECO:0000313" key="2">
    <source>
        <dbReference type="EMBL" id="STO20131.1"/>
    </source>
</evidence>
<organism evidence="2 3">
    <name type="scientific">Fluoribacter dumoffii</name>
    <dbReference type="NCBI Taxonomy" id="463"/>
    <lineage>
        <taxon>Bacteria</taxon>
        <taxon>Pseudomonadati</taxon>
        <taxon>Pseudomonadota</taxon>
        <taxon>Gammaproteobacteria</taxon>
        <taxon>Legionellales</taxon>
        <taxon>Legionellaceae</taxon>
        <taxon>Fluoribacter</taxon>
    </lineage>
</organism>
<dbReference type="OrthoDB" id="276604at2"/>
<proteinExistence type="predicted"/>
<sequence length="298" mass="33651">MNNKGSCNPLVSLVIPAYNAEKYIMAAIDSILQQTYSPIELIVVNDGSTDKTEELLRQHQDKFKYFSQKNSGQSAAMNLGWEQSSGSFLGYLSADDRLHPEAIGLLVAELLAHPETVMAYPDFCIIDENSKYIRSIKAKDYNLRSIVADFDCLPGPGALFRREAWLAVGGWNTTLRHIPDVDFYLRLCLYGPFKRIPKELADFRIHSGSTTYSPSSIAKADEPLKVIKEFFSQKEVSAKFIKWRRRSVANALMLSGFMHGYSGRYIKFVSRMTKAGFISPSAILSRKMASYLVRIFKK</sequence>
<evidence type="ECO:0000259" key="1">
    <source>
        <dbReference type="Pfam" id="PF00535"/>
    </source>
</evidence>
<dbReference type="InterPro" id="IPR050834">
    <property type="entry name" value="Glycosyltransf_2"/>
</dbReference>
<evidence type="ECO:0000313" key="3">
    <source>
        <dbReference type="Proteomes" id="UP000254554"/>
    </source>
</evidence>
<feature type="domain" description="Glycosyltransferase 2-like" evidence="1">
    <location>
        <begin position="12"/>
        <end position="164"/>
    </location>
</feature>
<name>A0A377G6J5_9GAMM</name>
<reference evidence="2 3" key="1">
    <citation type="submission" date="2018-06" db="EMBL/GenBank/DDBJ databases">
        <authorList>
            <consortium name="Pathogen Informatics"/>
            <person name="Doyle S."/>
        </authorList>
    </citation>
    <scope>NUCLEOTIDE SEQUENCE [LARGE SCALE GENOMIC DNA]</scope>
    <source>
        <strain evidence="2 3">NCTC11370</strain>
    </source>
</reference>
<dbReference type="PANTHER" id="PTHR43685">
    <property type="entry name" value="GLYCOSYLTRANSFERASE"/>
    <property type="match status" value="1"/>
</dbReference>
<dbReference type="STRING" id="1094715.GCA_000236165_00177"/>
<dbReference type="PANTHER" id="PTHR43685:SF11">
    <property type="entry name" value="GLYCOSYLTRANSFERASE TAGX-RELATED"/>
    <property type="match status" value="1"/>
</dbReference>
<dbReference type="SUPFAM" id="SSF53448">
    <property type="entry name" value="Nucleotide-diphospho-sugar transferases"/>
    <property type="match status" value="1"/>
</dbReference>
<protein>
    <submittedName>
        <fullName evidence="2">Chondroitin polymerase</fullName>
    </submittedName>
</protein>
<dbReference type="InterPro" id="IPR029044">
    <property type="entry name" value="Nucleotide-diphossugar_trans"/>
</dbReference>
<dbReference type="Proteomes" id="UP000254554">
    <property type="component" value="Unassembled WGS sequence"/>
</dbReference>
<dbReference type="InterPro" id="IPR001173">
    <property type="entry name" value="Glyco_trans_2-like"/>
</dbReference>
<dbReference type="Pfam" id="PF00535">
    <property type="entry name" value="Glycos_transf_2"/>
    <property type="match status" value="1"/>
</dbReference>
<dbReference type="RefSeq" id="WP_010652343.1">
    <property type="nucleotide sequence ID" value="NZ_UGGT01000001.1"/>
</dbReference>
<dbReference type="EMBL" id="UGGT01000001">
    <property type="protein sequence ID" value="STO20131.1"/>
    <property type="molecule type" value="Genomic_DNA"/>
</dbReference>
<dbReference type="AlphaFoldDB" id="A0A377G6J5"/>